<dbReference type="SUPFAM" id="SSF48452">
    <property type="entry name" value="TPR-like"/>
    <property type="match status" value="1"/>
</dbReference>
<dbReference type="RefSeq" id="WP_308990426.1">
    <property type="nucleotide sequence ID" value="NZ_CP155618.1"/>
</dbReference>
<organism evidence="9 10">
    <name type="scientific">Mariniflexile litorale</name>
    <dbReference type="NCBI Taxonomy" id="3045158"/>
    <lineage>
        <taxon>Bacteria</taxon>
        <taxon>Pseudomonadati</taxon>
        <taxon>Bacteroidota</taxon>
        <taxon>Flavobacteriia</taxon>
        <taxon>Flavobacteriales</taxon>
        <taxon>Flavobacteriaceae</taxon>
        <taxon>Mariniflexile</taxon>
    </lineage>
</organism>
<dbReference type="InterPro" id="IPR011990">
    <property type="entry name" value="TPR-like_helical_dom_sf"/>
</dbReference>
<dbReference type="InterPro" id="IPR012944">
    <property type="entry name" value="SusD_RagB_dom"/>
</dbReference>
<evidence type="ECO:0000256" key="3">
    <source>
        <dbReference type="ARBA" id="ARBA00022729"/>
    </source>
</evidence>
<dbReference type="KEGG" id="mlil:QLS71_002945"/>
<comment type="similarity">
    <text evidence="2">Belongs to the SusD family.</text>
</comment>
<evidence type="ECO:0000259" key="7">
    <source>
        <dbReference type="Pfam" id="PF07980"/>
    </source>
</evidence>
<keyword evidence="10" id="KW-1185">Reference proteome</keyword>
<keyword evidence="3 6" id="KW-0732">Signal</keyword>
<evidence type="ECO:0000256" key="1">
    <source>
        <dbReference type="ARBA" id="ARBA00004442"/>
    </source>
</evidence>
<evidence type="ECO:0000313" key="10">
    <source>
        <dbReference type="Proteomes" id="UP001224325"/>
    </source>
</evidence>
<keyword evidence="4" id="KW-0472">Membrane</keyword>
<gene>
    <name evidence="9" type="ORF">QLS71_002945</name>
</gene>
<evidence type="ECO:0000256" key="2">
    <source>
        <dbReference type="ARBA" id="ARBA00006275"/>
    </source>
</evidence>
<feature type="chain" id="PRO_5043403145" evidence="6">
    <location>
        <begin position="27"/>
        <end position="543"/>
    </location>
</feature>
<accession>A0AAU7EHQ2</accession>
<evidence type="ECO:0000256" key="4">
    <source>
        <dbReference type="ARBA" id="ARBA00023136"/>
    </source>
</evidence>
<dbReference type="PROSITE" id="PS51257">
    <property type="entry name" value="PROKAR_LIPOPROTEIN"/>
    <property type="match status" value="1"/>
</dbReference>
<protein>
    <submittedName>
        <fullName evidence="9">RagB/SusD family nutrient uptake outer membrane protein</fullName>
    </submittedName>
</protein>
<dbReference type="Gene3D" id="1.25.40.390">
    <property type="match status" value="1"/>
</dbReference>
<evidence type="ECO:0000256" key="6">
    <source>
        <dbReference type="SAM" id="SignalP"/>
    </source>
</evidence>
<evidence type="ECO:0000256" key="5">
    <source>
        <dbReference type="ARBA" id="ARBA00023237"/>
    </source>
</evidence>
<dbReference type="EMBL" id="CP155618">
    <property type="protein sequence ID" value="XBL14981.1"/>
    <property type="molecule type" value="Genomic_DNA"/>
</dbReference>
<evidence type="ECO:0000259" key="8">
    <source>
        <dbReference type="Pfam" id="PF14322"/>
    </source>
</evidence>
<feature type="domain" description="RagB/SusD" evidence="7">
    <location>
        <begin position="310"/>
        <end position="541"/>
    </location>
</feature>
<dbReference type="Proteomes" id="UP001224325">
    <property type="component" value="Chromosome"/>
</dbReference>
<reference evidence="9" key="1">
    <citation type="submission" date="2024-04" db="EMBL/GenBank/DDBJ databases">
        <title>Mariniflexile litorale, isolated from the shallow sediments of the Sea of Japan.</title>
        <authorList>
            <person name="Romanenko L."/>
            <person name="Isaeva M."/>
        </authorList>
    </citation>
    <scope>NUCLEOTIDE SEQUENCE [LARGE SCALE GENOMIC DNA]</scope>
    <source>
        <strain evidence="9">KMM 9835</strain>
    </source>
</reference>
<feature type="domain" description="SusD-like N-terminal" evidence="8">
    <location>
        <begin position="86"/>
        <end position="228"/>
    </location>
</feature>
<keyword evidence="5" id="KW-0998">Cell outer membrane</keyword>
<evidence type="ECO:0000313" key="9">
    <source>
        <dbReference type="EMBL" id="XBL14981.1"/>
    </source>
</evidence>
<dbReference type="Pfam" id="PF14322">
    <property type="entry name" value="SusD-like_3"/>
    <property type="match status" value="1"/>
</dbReference>
<dbReference type="GO" id="GO:0009279">
    <property type="term" value="C:cell outer membrane"/>
    <property type="evidence" value="ECO:0007669"/>
    <property type="project" value="UniProtKB-SubCell"/>
</dbReference>
<comment type="subcellular location">
    <subcellularLocation>
        <location evidence="1">Cell outer membrane</location>
    </subcellularLocation>
</comment>
<dbReference type="AlphaFoldDB" id="A0AAU7EHQ2"/>
<sequence length="543" mass="61564">MKNIKNLYKITMLSVLLLIASCTSLEDTNYKDLIADEFTPTSSDIAALVSSAYVDWRNTILLWNGIWRSQEVTADEVVIPARPNGWVDGGVYKRLQQHRWTADDDPVNQGWSRTYNGITNCNKIIFQIESGYVPLKEEQLASSIAELRVLRASYYYLLLDLYGNVPIVTQFDVPEGFLPEQSTRSEVYNFVVSEITESLDDLVENSSAEMYGRFNKWAGYSLLAKVYLNAEIFSGTPQWQNCIDACQEVINSGNYILEPNQKNVFVTENQNSKEIIFALAIDDNYTTEWNTFDLHLQTLQPANQATYDLELTPWGGMAAIPQFISSFDSEDSRLTNNFIYGQQYASSGEMLEVQLGSLNGDPLNYINEIPSIDRSESIHGYRFGKFEIEKGSSNILNNDFPVFRYADVLMMKAESLLRTQREAEAATIVTQVRERAFKSNPSKAIVTGAELLGGAVYDYGLRDENNTTNEGGNDIPFGRFLDELAWEFNQEGHRRQDMIRFGVFTTKSWFSHAPTGNHRILFPIPQQALNNNTNLDQNPGYPN</sequence>
<feature type="signal peptide" evidence="6">
    <location>
        <begin position="1"/>
        <end position="26"/>
    </location>
</feature>
<dbReference type="InterPro" id="IPR033985">
    <property type="entry name" value="SusD-like_N"/>
</dbReference>
<name>A0AAU7EHQ2_9FLAO</name>
<proteinExistence type="inferred from homology"/>
<dbReference type="Pfam" id="PF07980">
    <property type="entry name" value="SusD_RagB"/>
    <property type="match status" value="1"/>
</dbReference>